<evidence type="ECO:0000313" key="1">
    <source>
        <dbReference type="EMBL" id="CAG9951688.1"/>
    </source>
</evidence>
<dbReference type="EMBL" id="CADEHS020000380">
    <property type="protein sequence ID" value="CAG9951688.1"/>
    <property type="molecule type" value="Genomic_DNA"/>
</dbReference>
<comment type="caution">
    <text evidence="1">The sequence shown here is derived from an EMBL/GenBank/DDBJ whole genome shotgun (WGS) entry which is preliminary data.</text>
</comment>
<accession>A0ACA9UEA1</accession>
<sequence length="256" mass="28174">MWEPTCLSQLHEPYVGKSYVALVGSENPSFHCWLVPGQTKGLNAYPGHVYMLRSGSSENSKVLYRVPGLGHHLVAVSEADLEERDDNDPDTPGDPNEALEESRWKAMEKEYKDILQVDCSVIGGRLWVTDGPAATFQFSADDQYFKDKLFPSPKGKYLIAWEEVLAQQTKDSPLAEYETFGDIPAILATTQDPLSGEPSIFIALDCSIWQEPARSILIIPSLLIQSLCTVSAGVGMKKSIGLYSISEVNNVSESSV</sequence>
<reference evidence="1" key="2">
    <citation type="submission" date="2021-10" db="EMBL/GenBank/DDBJ databases">
        <authorList>
            <person name="Piombo E."/>
        </authorList>
    </citation>
    <scope>NUCLEOTIDE SEQUENCE</scope>
</reference>
<gene>
    <name evidence="1" type="ORF">CRV2_00020322</name>
</gene>
<keyword evidence="2" id="KW-1185">Reference proteome</keyword>
<name>A0ACA9UEA1_BIOOC</name>
<protein>
    <submittedName>
        <fullName evidence="1">Uncharacterized protein</fullName>
    </submittedName>
</protein>
<proteinExistence type="predicted"/>
<dbReference type="Proteomes" id="UP000836387">
    <property type="component" value="Unassembled WGS sequence"/>
</dbReference>
<organism evidence="1 2">
    <name type="scientific">Clonostachys rosea f. rosea IK726</name>
    <dbReference type="NCBI Taxonomy" id="1349383"/>
    <lineage>
        <taxon>Eukaryota</taxon>
        <taxon>Fungi</taxon>
        <taxon>Dikarya</taxon>
        <taxon>Ascomycota</taxon>
        <taxon>Pezizomycotina</taxon>
        <taxon>Sordariomycetes</taxon>
        <taxon>Hypocreomycetidae</taxon>
        <taxon>Hypocreales</taxon>
        <taxon>Bionectriaceae</taxon>
        <taxon>Clonostachys</taxon>
    </lineage>
</organism>
<reference evidence="1" key="1">
    <citation type="submission" date="2020-04" db="EMBL/GenBank/DDBJ databases">
        <authorList>
            <person name="Broberg M."/>
        </authorList>
    </citation>
    <scope>NUCLEOTIDE SEQUENCE</scope>
</reference>
<evidence type="ECO:0000313" key="2">
    <source>
        <dbReference type="Proteomes" id="UP000836387"/>
    </source>
</evidence>